<evidence type="ECO:0000313" key="2">
    <source>
        <dbReference type="Proteomes" id="UP001197093"/>
    </source>
</evidence>
<protein>
    <submittedName>
        <fullName evidence="1">Uncharacterized protein</fullName>
    </submittedName>
</protein>
<evidence type="ECO:0000313" key="1">
    <source>
        <dbReference type="EMBL" id="KAG7291734.1"/>
    </source>
</evidence>
<dbReference type="EMBL" id="JAHCVI010000001">
    <property type="protein sequence ID" value="KAG7291734.1"/>
    <property type="molecule type" value="Genomic_DNA"/>
</dbReference>
<sequence>MCHIPQNVYTVCAHKRVGEVVECEKQKTRNEKLQHDGWCADLLMSLRSCRPVQETKIKYRFCEDCRDYYKDYEVNTLNAILSYWAFKSELCYSFDVSPKLIPVDLVFGEAGPVLQDPLKPRCELIALGKALPRKPFEASVKWLQRLEKARNTTLEIAEMRSQAPARRQRRGTVVSMQPRITTPMSIYPYSYLSSITEVSDSQETTAGVPRSHETGEYPQVHHETLQQLCGKVHVPSTRCLTSINYPQQSMSQENVIGMHTQNEDSLGGTSGTLVGGRILNSGLNNAALESEEPNMTSHFSVSDIDHDEAEELASTDAVSPLSSSFPVDDAIPALETQANSRIPEEHEGSENGKCVVVGSKAGTTVLQSNDVPGLSRDILEDRVSAAGANSSEESWDDVEL</sequence>
<dbReference type="Proteomes" id="UP001197093">
    <property type="component" value="Unassembled WGS sequence"/>
</dbReference>
<accession>A0AAD4F247</accession>
<proteinExistence type="predicted"/>
<gene>
    <name evidence="1" type="ORF">NEMBOFW57_001754</name>
</gene>
<comment type="caution">
    <text evidence="1">The sequence shown here is derived from an EMBL/GenBank/DDBJ whole genome shotgun (WGS) entry which is preliminary data.</text>
</comment>
<reference evidence="1" key="1">
    <citation type="submission" date="2023-02" db="EMBL/GenBank/DDBJ databases">
        <authorList>
            <person name="Palmer J.M."/>
        </authorList>
    </citation>
    <scope>NUCLEOTIDE SEQUENCE</scope>
    <source>
        <strain evidence="1">FW57</strain>
    </source>
</reference>
<name>A0AAD4F247_9PEZI</name>
<keyword evidence="2" id="KW-1185">Reference proteome</keyword>
<dbReference type="AlphaFoldDB" id="A0AAD4F247"/>
<organism evidence="1 2">
    <name type="scientific">Staphylotrichum longicolle</name>
    <dbReference type="NCBI Taxonomy" id="669026"/>
    <lineage>
        <taxon>Eukaryota</taxon>
        <taxon>Fungi</taxon>
        <taxon>Dikarya</taxon>
        <taxon>Ascomycota</taxon>
        <taxon>Pezizomycotina</taxon>
        <taxon>Sordariomycetes</taxon>
        <taxon>Sordariomycetidae</taxon>
        <taxon>Sordariales</taxon>
        <taxon>Chaetomiaceae</taxon>
        <taxon>Staphylotrichum</taxon>
    </lineage>
</organism>